<feature type="region of interest" description="Disordered" evidence="6">
    <location>
        <begin position="29"/>
        <end position="54"/>
    </location>
</feature>
<evidence type="ECO:0000256" key="6">
    <source>
        <dbReference type="SAM" id="MobiDB-lite"/>
    </source>
</evidence>
<feature type="domain" description="TCP" evidence="7">
    <location>
        <begin position="47"/>
        <end position="101"/>
    </location>
</feature>
<dbReference type="InterPro" id="IPR005333">
    <property type="entry name" value="Transcription_factor_TCP"/>
</dbReference>
<evidence type="ECO:0000256" key="2">
    <source>
        <dbReference type="ARBA" id="ARBA00023015"/>
    </source>
</evidence>
<evidence type="ECO:0000256" key="1">
    <source>
        <dbReference type="ARBA" id="ARBA00004123"/>
    </source>
</evidence>
<evidence type="ECO:0000313" key="9">
    <source>
        <dbReference type="Proteomes" id="UP001374584"/>
    </source>
</evidence>
<dbReference type="AlphaFoldDB" id="A0AAN9LXY6"/>
<protein>
    <recommendedName>
        <fullName evidence="7">TCP domain-containing protein</fullName>
    </recommendedName>
</protein>
<dbReference type="PROSITE" id="PS51369">
    <property type="entry name" value="TCP"/>
    <property type="match status" value="1"/>
</dbReference>
<evidence type="ECO:0000256" key="5">
    <source>
        <dbReference type="ARBA" id="ARBA00023242"/>
    </source>
</evidence>
<dbReference type="InterPro" id="IPR017887">
    <property type="entry name" value="TF_TCP_subgr"/>
</dbReference>
<dbReference type="Pfam" id="PF03634">
    <property type="entry name" value="TCP"/>
    <property type="match status" value="1"/>
</dbReference>
<keyword evidence="3" id="KW-0238">DNA-binding</keyword>
<dbReference type="GO" id="GO:0003700">
    <property type="term" value="F:DNA-binding transcription factor activity"/>
    <property type="evidence" value="ECO:0007669"/>
    <property type="project" value="InterPro"/>
</dbReference>
<proteinExistence type="predicted"/>
<gene>
    <name evidence="8" type="ORF">VNO80_24813</name>
</gene>
<accession>A0AAN9LXY6</accession>
<evidence type="ECO:0000256" key="3">
    <source>
        <dbReference type="ARBA" id="ARBA00023125"/>
    </source>
</evidence>
<dbReference type="Proteomes" id="UP001374584">
    <property type="component" value="Unassembled WGS sequence"/>
</dbReference>
<keyword evidence="4" id="KW-0804">Transcription</keyword>
<organism evidence="8 9">
    <name type="scientific">Phaseolus coccineus</name>
    <name type="common">Scarlet runner bean</name>
    <name type="synonym">Phaseolus multiflorus</name>
    <dbReference type="NCBI Taxonomy" id="3886"/>
    <lineage>
        <taxon>Eukaryota</taxon>
        <taxon>Viridiplantae</taxon>
        <taxon>Streptophyta</taxon>
        <taxon>Embryophyta</taxon>
        <taxon>Tracheophyta</taxon>
        <taxon>Spermatophyta</taxon>
        <taxon>Magnoliopsida</taxon>
        <taxon>eudicotyledons</taxon>
        <taxon>Gunneridae</taxon>
        <taxon>Pentapetalae</taxon>
        <taxon>rosids</taxon>
        <taxon>fabids</taxon>
        <taxon>Fabales</taxon>
        <taxon>Fabaceae</taxon>
        <taxon>Papilionoideae</taxon>
        <taxon>50 kb inversion clade</taxon>
        <taxon>NPAAA clade</taxon>
        <taxon>indigoferoid/millettioid clade</taxon>
        <taxon>Phaseoleae</taxon>
        <taxon>Phaseolus</taxon>
    </lineage>
</organism>
<reference evidence="8 9" key="1">
    <citation type="submission" date="2024-01" db="EMBL/GenBank/DDBJ databases">
        <title>The genomes of 5 underutilized Papilionoideae crops provide insights into root nodulation and disease resistanc.</title>
        <authorList>
            <person name="Jiang F."/>
        </authorList>
    </citation>
    <scope>NUCLEOTIDE SEQUENCE [LARGE SCALE GENOMIC DNA]</scope>
    <source>
        <strain evidence="8">JINMINGXINNONG_FW02</strain>
        <tissue evidence="8">Leaves</tissue>
    </source>
</reference>
<evidence type="ECO:0000313" key="8">
    <source>
        <dbReference type="EMBL" id="KAK7341872.1"/>
    </source>
</evidence>
<dbReference type="EMBL" id="JAYMYR010000009">
    <property type="protein sequence ID" value="KAK7341872.1"/>
    <property type="molecule type" value="Genomic_DNA"/>
</dbReference>
<evidence type="ECO:0000259" key="7">
    <source>
        <dbReference type="PROSITE" id="PS51369"/>
    </source>
</evidence>
<evidence type="ECO:0000256" key="4">
    <source>
        <dbReference type="ARBA" id="ARBA00023163"/>
    </source>
</evidence>
<dbReference type="GO" id="GO:0005634">
    <property type="term" value="C:nucleus"/>
    <property type="evidence" value="ECO:0007669"/>
    <property type="project" value="UniProtKB-SubCell"/>
</dbReference>
<keyword evidence="2" id="KW-0805">Transcription regulation</keyword>
<dbReference type="PANTHER" id="PTHR31072:SF243">
    <property type="entry name" value="TRANSCRIPTION FACTOR PCF1-LIKE"/>
    <property type="match status" value="1"/>
</dbReference>
<keyword evidence="9" id="KW-1185">Reference proteome</keyword>
<sequence>MISIKSVELIRFCSHQSCLVNQAKTMASKTPLPLQPTNTKLPSLRSKKDRHTKVNGRERRVLLPPLCAARIFQLTRELGYKTQGETIGWLLRQAEPSIISATGTGISPSMVDVTSSSPSSSSPSSLPILPLPSEGDNVVGQHANSVHLSTDNEINSKETFLPFDFDMFANFNVEFSATEIEMLQSLMTRLISLSLTFAKISLSFNFTHLRCHTDNSLLRRVNNSLLVVLPSPSVPPPSLFPRMSCIAFNST</sequence>
<comment type="caution">
    <text evidence="8">The sequence shown here is derived from an EMBL/GenBank/DDBJ whole genome shotgun (WGS) entry which is preliminary data.</text>
</comment>
<dbReference type="PANTHER" id="PTHR31072">
    <property type="entry name" value="TRANSCRIPTION FACTOR TCP4-RELATED"/>
    <property type="match status" value="1"/>
</dbReference>
<name>A0AAN9LXY6_PHACN</name>
<feature type="compositionally biased region" description="Basic residues" evidence="6">
    <location>
        <begin position="45"/>
        <end position="54"/>
    </location>
</feature>
<dbReference type="GO" id="GO:0043565">
    <property type="term" value="F:sequence-specific DNA binding"/>
    <property type="evidence" value="ECO:0007669"/>
    <property type="project" value="TreeGrafter"/>
</dbReference>
<keyword evidence="5" id="KW-0539">Nucleus</keyword>
<comment type="subcellular location">
    <subcellularLocation>
        <location evidence="1">Nucleus</location>
    </subcellularLocation>
</comment>